<evidence type="ECO:0000256" key="4">
    <source>
        <dbReference type="SAM" id="MobiDB-lite"/>
    </source>
</evidence>
<reference evidence="7 8" key="1">
    <citation type="submission" date="2024-10" db="EMBL/GenBank/DDBJ databases">
        <title>Updated reference genomes for cyclostephanoid diatoms.</title>
        <authorList>
            <person name="Roberts W.R."/>
            <person name="Alverson A.J."/>
        </authorList>
    </citation>
    <scope>NUCLEOTIDE SEQUENCE [LARGE SCALE GENOMIC DNA]</scope>
    <source>
        <strain evidence="7 8">AJA010-31</strain>
    </source>
</reference>
<dbReference type="Proteomes" id="UP001530400">
    <property type="component" value="Unassembled WGS sequence"/>
</dbReference>
<gene>
    <name evidence="7" type="ORF">ACHAWO_011970</name>
</gene>
<feature type="signal peptide" evidence="5">
    <location>
        <begin position="1"/>
        <end position="21"/>
    </location>
</feature>
<keyword evidence="2" id="KW-0819">tRNA processing</keyword>
<protein>
    <recommendedName>
        <fullName evidence="6">Pseudouridine synthase I TruA alpha/beta domain-containing protein</fullName>
    </recommendedName>
</protein>
<dbReference type="InterPro" id="IPR020094">
    <property type="entry name" value="TruA/RsuA/RluB/E/F_N"/>
</dbReference>
<evidence type="ECO:0000313" key="7">
    <source>
        <dbReference type="EMBL" id="KAL3785225.1"/>
    </source>
</evidence>
<dbReference type="InterPro" id="IPR020097">
    <property type="entry name" value="PsdUridine_synth_TruA_a/b_dom"/>
</dbReference>
<proteinExistence type="inferred from homology"/>
<keyword evidence="5" id="KW-0732">Signal</keyword>
<dbReference type="GO" id="GO:0016853">
    <property type="term" value="F:isomerase activity"/>
    <property type="evidence" value="ECO:0007669"/>
    <property type="project" value="UniProtKB-KW"/>
</dbReference>
<evidence type="ECO:0000256" key="2">
    <source>
        <dbReference type="ARBA" id="ARBA00022694"/>
    </source>
</evidence>
<evidence type="ECO:0000256" key="3">
    <source>
        <dbReference type="ARBA" id="ARBA00023235"/>
    </source>
</evidence>
<dbReference type="PANTHER" id="PTHR11142">
    <property type="entry name" value="PSEUDOURIDYLATE SYNTHASE"/>
    <property type="match status" value="1"/>
</dbReference>
<name>A0ABD3PAP3_9STRA</name>
<sequence length="506" mass="56392">MIEWRWLIFAASLIVNPLALDDRVFVLEWADAFAPAAAFTQPKHVYCAGNIMQSNRLDGSFSSTRSISNSTDVLTSDDKERCRKVLTSAVLKIAYDGTHFCGWTGSTHRVSTQHNSQASHDGSNRKQSRRSRTLQRKGSGFTRGEGSIRTVEQALKISLAKVYGNIPTEGIMFDSCSRTDKGVHATSLVVQFYCLACDREDFDIDSPSNNTWARLRPNSSTDTNFLPLPFDSNLSKLVFVLNRMLPPDVRVVAASPAPEVPKHTPIRSSCENDVLSGKQPNVELSFHPTLHVKSKTYTYQFAVGPIQDPLRSDFIWHLDGSSQRAVGMNGQRFCLKRAIKAANVFVEQIQPRDYSAFRSAFRGNERRRAQSPVCTIWKCELVREPTEILPSWDPFSGNKSINLKHGSRLSDVDRSFVAGSTYDPVNVGTYTFVITGDRFLYKMVRNIVGAIVAAACGHIEVDDIRNSLTTPAHDDDSVRRICAPARGLALCNVEFPESIVFDWQTG</sequence>
<dbReference type="EMBL" id="JALLPJ020000700">
    <property type="protein sequence ID" value="KAL3785225.1"/>
    <property type="molecule type" value="Genomic_DNA"/>
</dbReference>
<feature type="compositionally biased region" description="Basic residues" evidence="4">
    <location>
        <begin position="126"/>
        <end position="135"/>
    </location>
</feature>
<feature type="domain" description="Pseudouridine synthase I TruA alpha/beta" evidence="6">
    <location>
        <begin position="360"/>
        <end position="496"/>
    </location>
</feature>
<dbReference type="PANTHER" id="PTHR11142:SF0">
    <property type="entry name" value="TRNA PSEUDOURIDINE SYNTHASE-LIKE 1"/>
    <property type="match status" value="1"/>
</dbReference>
<evidence type="ECO:0000256" key="1">
    <source>
        <dbReference type="ARBA" id="ARBA00009375"/>
    </source>
</evidence>
<feature type="region of interest" description="Disordered" evidence="4">
    <location>
        <begin position="111"/>
        <end position="145"/>
    </location>
</feature>
<dbReference type="Pfam" id="PF01416">
    <property type="entry name" value="PseudoU_synth_1"/>
    <property type="match status" value="1"/>
</dbReference>
<dbReference type="Gene3D" id="3.30.70.580">
    <property type="entry name" value="Pseudouridine synthase I, catalytic domain, N-terminal subdomain"/>
    <property type="match status" value="1"/>
</dbReference>
<comment type="caution">
    <text evidence="7">The sequence shown here is derived from an EMBL/GenBank/DDBJ whole genome shotgun (WGS) entry which is preliminary data.</text>
</comment>
<evidence type="ECO:0000259" key="6">
    <source>
        <dbReference type="Pfam" id="PF01416"/>
    </source>
</evidence>
<dbReference type="Gene3D" id="3.30.70.660">
    <property type="entry name" value="Pseudouridine synthase I, catalytic domain, C-terminal subdomain"/>
    <property type="match status" value="1"/>
</dbReference>
<accession>A0ABD3PAP3</accession>
<dbReference type="GO" id="GO:0008033">
    <property type="term" value="P:tRNA processing"/>
    <property type="evidence" value="ECO:0007669"/>
    <property type="project" value="UniProtKB-KW"/>
</dbReference>
<organism evidence="7 8">
    <name type="scientific">Cyclotella atomus</name>
    <dbReference type="NCBI Taxonomy" id="382360"/>
    <lineage>
        <taxon>Eukaryota</taxon>
        <taxon>Sar</taxon>
        <taxon>Stramenopiles</taxon>
        <taxon>Ochrophyta</taxon>
        <taxon>Bacillariophyta</taxon>
        <taxon>Coscinodiscophyceae</taxon>
        <taxon>Thalassiosirophycidae</taxon>
        <taxon>Stephanodiscales</taxon>
        <taxon>Stephanodiscaceae</taxon>
        <taxon>Cyclotella</taxon>
    </lineage>
</organism>
<dbReference type="InterPro" id="IPR020095">
    <property type="entry name" value="PsdUridine_synth_TruA_C"/>
</dbReference>
<evidence type="ECO:0000313" key="8">
    <source>
        <dbReference type="Proteomes" id="UP001530400"/>
    </source>
</evidence>
<dbReference type="SUPFAM" id="SSF55120">
    <property type="entry name" value="Pseudouridine synthase"/>
    <property type="match status" value="1"/>
</dbReference>
<feature type="chain" id="PRO_5044774099" description="Pseudouridine synthase I TruA alpha/beta domain-containing protein" evidence="5">
    <location>
        <begin position="22"/>
        <end position="506"/>
    </location>
</feature>
<keyword evidence="8" id="KW-1185">Reference proteome</keyword>
<keyword evidence="3" id="KW-0413">Isomerase</keyword>
<dbReference type="InterPro" id="IPR001406">
    <property type="entry name" value="PsdUridine_synth_TruA"/>
</dbReference>
<dbReference type="InterPro" id="IPR020103">
    <property type="entry name" value="PsdUridine_synth_cat_dom_sf"/>
</dbReference>
<evidence type="ECO:0000256" key="5">
    <source>
        <dbReference type="SAM" id="SignalP"/>
    </source>
</evidence>
<comment type="similarity">
    <text evidence="1">Belongs to the tRNA pseudouridine synthase TruA family.</text>
</comment>
<feature type="compositionally biased region" description="Polar residues" evidence="4">
    <location>
        <begin position="111"/>
        <end position="121"/>
    </location>
</feature>
<dbReference type="AlphaFoldDB" id="A0ABD3PAP3"/>